<evidence type="ECO:0000313" key="3">
    <source>
        <dbReference type="Proteomes" id="UP000000768"/>
    </source>
</evidence>
<dbReference type="AlphaFoldDB" id="A0A1Z5R9R0"/>
<dbReference type="InParanoid" id="A0A1Z5R9R0"/>
<evidence type="ECO:0000256" key="1">
    <source>
        <dbReference type="SAM" id="SignalP"/>
    </source>
</evidence>
<dbReference type="Proteomes" id="UP000000768">
    <property type="component" value="Chromosome 7"/>
</dbReference>
<feature type="signal peptide" evidence="1">
    <location>
        <begin position="1"/>
        <end position="31"/>
    </location>
</feature>
<keyword evidence="1" id="KW-0732">Signal</keyword>
<dbReference type="InterPro" id="IPR036574">
    <property type="entry name" value="Scorpion_toxin-like_sf"/>
</dbReference>
<reference evidence="3" key="2">
    <citation type="journal article" date="2018" name="Plant J.">
        <title>The Sorghum bicolor reference genome: improved assembly, gene annotations, a transcriptome atlas, and signatures of genome organization.</title>
        <authorList>
            <person name="McCormick R.F."/>
            <person name="Truong S.K."/>
            <person name="Sreedasyam A."/>
            <person name="Jenkins J."/>
            <person name="Shu S."/>
            <person name="Sims D."/>
            <person name="Kennedy M."/>
            <person name="Amirebrahimi M."/>
            <person name="Weers B.D."/>
            <person name="McKinley B."/>
            <person name="Mattison A."/>
            <person name="Morishige D.T."/>
            <person name="Grimwood J."/>
            <person name="Schmutz J."/>
            <person name="Mullet J.E."/>
        </authorList>
    </citation>
    <scope>NUCLEOTIDE SEQUENCE [LARGE SCALE GENOMIC DNA]</scope>
    <source>
        <strain evidence="3">cv. BTx623</strain>
    </source>
</reference>
<dbReference type="Gramene" id="OQU80488">
    <property type="protein sequence ID" value="OQU80488"/>
    <property type="gene ID" value="SORBI_3007G134140"/>
</dbReference>
<dbReference type="EMBL" id="CM000766">
    <property type="protein sequence ID" value="OQU80488.1"/>
    <property type="molecule type" value="Genomic_DNA"/>
</dbReference>
<accession>A0A1Z5R9R0</accession>
<feature type="chain" id="PRO_5013074582" description="Defensin-like protein" evidence="1">
    <location>
        <begin position="32"/>
        <end position="81"/>
    </location>
</feature>
<name>A0A1Z5R9R0_SORBI</name>
<dbReference type="Gene3D" id="3.30.30.10">
    <property type="entry name" value="Knottin, scorpion toxin-like"/>
    <property type="match status" value="1"/>
</dbReference>
<dbReference type="GO" id="GO:0006952">
    <property type="term" value="P:defense response"/>
    <property type="evidence" value="ECO:0000318"/>
    <property type="project" value="GO_Central"/>
</dbReference>
<sequence length="81" mass="8384">MAPYSRRTLSATTTIILLLAIVVIETSPVVGGCLKLCFHPSTTYTGVCSDDACNTACINESSANYDGGCDDDGLCNCGVPC</sequence>
<gene>
    <name evidence="2" type="ORF">SORBI_3007G134140</name>
</gene>
<evidence type="ECO:0000313" key="2">
    <source>
        <dbReference type="EMBL" id="OQU80488.1"/>
    </source>
</evidence>
<organism evidence="2 3">
    <name type="scientific">Sorghum bicolor</name>
    <name type="common">Sorghum</name>
    <name type="synonym">Sorghum vulgare</name>
    <dbReference type="NCBI Taxonomy" id="4558"/>
    <lineage>
        <taxon>Eukaryota</taxon>
        <taxon>Viridiplantae</taxon>
        <taxon>Streptophyta</taxon>
        <taxon>Embryophyta</taxon>
        <taxon>Tracheophyta</taxon>
        <taxon>Spermatophyta</taxon>
        <taxon>Magnoliopsida</taxon>
        <taxon>Liliopsida</taxon>
        <taxon>Poales</taxon>
        <taxon>Poaceae</taxon>
        <taxon>PACMAD clade</taxon>
        <taxon>Panicoideae</taxon>
        <taxon>Andropogonodae</taxon>
        <taxon>Andropogoneae</taxon>
        <taxon>Sorghinae</taxon>
        <taxon>Sorghum</taxon>
    </lineage>
</organism>
<reference evidence="2 3" key="1">
    <citation type="journal article" date="2009" name="Nature">
        <title>The Sorghum bicolor genome and the diversification of grasses.</title>
        <authorList>
            <person name="Paterson A.H."/>
            <person name="Bowers J.E."/>
            <person name="Bruggmann R."/>
            <person name="Dubchak I."/>
            <person name="Grimwood J."/>
            <person name="Gundlach H."/>
            <person name="Haberer G."/>
            <person name="Hellsten U."/>
            <person name="Mitros T."/>
            <person name="Poliakov A."/>
            <person name="Schmutz J."/>
            <person name="Spannagl M."/>
            <person name="Tang H."/>
            <person name="Wang X."/>
            <person name="Wicker T."/>
            <person name="Bharti A.K."/>
            <person name="Chapman J."/>
            <person name="Feltus F.A."/>
            <person name="Gowik U."/>
            <person name="Grigoriev I.V."/>
            <person name="Lyons E."/>
            <person name="Maher C.A."/>
            <person name="Martis M."/>
            <person name="Narechania A."/>
            <person name="Otillar R.P."/>
            <person name="Penning B.W."/>
            <person name="Salamov A.A."/>
            <person name="Wang Y."/>
            <person name="Zhang L."/>
            <person name="Carpita N.C."/>
            <person name="Freeling M."/>
            <person name="Gingle A.R."/>
            <person name="Hash C.T."/>
            <person name="Keller B."/>
            <person name="Klein P."/>
            <person name="Kresovich S."/>
            <person name="McCann M.C."/>
            <person name="Ming R."/>
            <person name="Peterson D.G."/>
            <person name="Mehboob-ur-Rahman"/>
            <person name="Ware D."/>
            <person name="Westhoff P."/>
            <person name="Mayer K.F."/>
            <person name="Messing J."/>
            <person name="Rokhsar D.S."/>
        </authorList>
    </citation>
    <scope>NUCLEOTIDE SEQUENCE [LARGE SCALE GENOMIC DNA]</scope>
    <source>
        <strain evidence="3">cv. BTx623</strain>
    </source>
</reference>
<keyword evidence="3" id="KW-1185">Reference proteome</keyword>
<proteinExistence type="predicted"/>
<evidence type="ECO:0008006" key="4">
    <source>
        <dbReference type="Google" id="ProtNLM"/>
    </source>
</evidence>
<protein>
    <recommendedName>
        <fullName evidence="4">Defensin-like protein</fullName>
    </recommendedName>
</protein>